<comment type="function">
    <text evidence="1">May be involved in cell cycle regulation.</text>
</comment>
<evidence type="ECO:0000256" key="2">
    <source>
        <dbReference type="ARBA" id="ARBA00004123"/>
    </source>
</evidence>
<dbReference type="RefSeq" id="XP_008467715.1">
    <property type="nucleotide sequence ID" value="XM_008469493.3"/>
</dbReference>
<proteinExistence type="predicted"/>
<dbReference type="PANTHER" id="PTHR16523:SF6">
    <property type="entry name" value="PEST PROTEOLYTIC SIGNAL-CONTAINING NUCLEAR PROTEIN"/>
    <property type="match status" value="1"/>
</dbReference>
<evidence type="ECO:0000256" key="10">
    <source>
        <dbReference type="SAM" id="MobiDB-lite"/>
    </source>
</evidence>
<dbReference type="GO" id="GO:0005634">
    <property type="term" value="C:nucleus"/>
    <property type="evidence" value="ECO:0007669"/>
    <property type="project" value="UniProtKB-SubCell"/>
</dbReference>
<feature type="compositionally biased region" description="Basic and acidic residues" evidence="10">
    <location>
        <begin position="18"/>
        <end position="27"/>
    </location>
</feature>
<evidence type="ECO:0000313" key="11">
    <source>
        <dbReference type="Proteomes" id="UP000079169"/>
    </source>
</evidence>
<dbReference type="PaxDb" id="121845-A0A1S3CTX3"/>
<dbReference type="Proteomes" id="UP000079169">
    <property type="component" value="Unplaced"/>
</dbReference>
<dbReference type="GO" id="GO:0016567">
    <property type="term" value="P:protein ubiquitination"/>
    <property type="evidence" value="ECO:0007669"/>
    <property type="project" value="InterPro"/>
</dbReference>
<feature type="region of interest" description="Disordered" evidence="10">
    <location>
        <begin position="1"/>
        <end position="115"/>
    </location>
</feature>
<reference evidence="12" key="1">
    <citation type="submission" date="2025-08" db="UniProtKB">
        <authorList>
            <consortium name="RefSeq"/>
        </authorList>
    </citation>
    <scope>IDENTIFICATION</scope>
</reference>
<keyword evidence="5" id="KW-0597">Phosphoprotein</keyword>
<feature type="compositionally biased region" description="Acidic residues" evidence="10">
    <location>
        <begin position="81"/>
        <end position="90"/>
    </location>
</feature>
<evidence type="ECO:0000256" key="4">
    <source>
        <dbReference type="ARBA" id="ARBA00022059"/>
    </source>
</evidence>
<evidence type="ECO:0000256" key="8">
    <source>
        <dbReference type="ARBA" id="ARBA00023242"/>
    </source>
</evidence>
<dbReference type="GO" id="GO:0043161">
    <property type="term" value="P:proteasome-mediated ubiquitin-dependent protein catabolic process"/>
    <property type="evidence" value="ECO:0007669"/>
    <property type="project" value="TreeGrafter"/>
</dbReference>
<dbReference type="STRING" id="121845.A0A1S3CTX3"/>
<evidence type="ECO:0000256" key="5">
    <source>
        <dbReference type="ARBA" id="ARBA00022553"/>
    </source>
</evidence>
<dbReference type="GeneID" id="103505175"/>
<evidence type="ECO:0000256" key="7">
    <source>
        <dbReference type="ARBA" id="ARBA00022990"/>
    </source>
</evidence>
<evidence type="ECO:0000256" key="6">
    <source>
        <dbReference type="ARBA" id="ARBA00022843"/>
    </source>
</evidence>
<protein>
    <recommendedName>
        <fullName evidence="4">PEST proteolytic signal-containing nuclear protein</fullName>
    </recommendedName>
</protein>
<organism evidence="11 12">
    <name type="scientific">Diaphorina citri</name>
    <name type="common">Asian citrus psyllid</name>
    <dbReference type="NCBI Taxonomy" id="121845"/>
    <lineage>
        <taxon>Eukaryota</taxon>
        <taxon>Metazoa</taxon>
        <taxon>Ecdysozoa</taxon>
        <taxon>Arthropoda</taxon>
        <taxon>Hexapoda</taxon>
        <taxon>Insecta</taxon>
        <taxon>Pterygota</taxon>
        <taxon>Neoptera</taxon>
        <taxon>Paraneoptera</taxon>
        <taxon>Hemiptera</taxon>
        <taxon>Sternorrhyncha</taxon>
        <taxon>Psylloidea</taxon>
        <taxon>Psyllidae</taxon>
        <taxon>Diaphorininae</taxon>
        <taxon>Diaphorina</taxon>
    </lineage>
</organism>
<evidence type="ECO:0000256" key="3">
    <source>
        <dbReference type="ARBA" id="ARBA00011097"/>
    </source>
</evidence>
<dbReference type="PANTHER" id="PTHR16523">
    <property type="entry name" value="PEST PROTEOLYTIC SIGNAL-CONTAINING NUCLEAR PROTEIN"/>
    <property type="match status" value="1"/>
</dbReference>
<comment type="subunit">
    <text evidence="3">Interacts with UHRF2/NIRF.</text>
</comment>
<evidence type="ECO:0000313" key="12">
    <source>
        <dbReference type="RefSeq" id="XP_008467715.1"/>
    </source>
</evidence>
<name>A0A1S3CTX3_DIACI</name>
<evidence type="ECO:0000256" key="1">
    <source>
        <dbReference type="ARBA" id="ARBA00002646"/>
    </source>
</evidence>
<keyword evidence="6" id="KW-0832">Ubl conjugation</keyword>
<evidence type="ECO:0000256" key="9">
    <source>
        <dbReference type="ARBA" id="ARBA00023306"/>
    </source>
</evidence>
<sequence length="149" mass="16443">MSDSEDSSDSGRDPSPAKTDHKNRESPPKSSKPTISFGMKKPLGNKPMGIQLKFNTQKLSASSQPTLKRPSSSVAAVFGDASDEEPEEMPPEAKMRMRNKGRYTPTSAGPNSFGKTKYGFIDTKKVFEKNLKEAALELNEEEKKAKKKF</sequence>
<keyword evidence="7" id="KW-0007">Acetylation</keyword>
<keyword evidence="8" id="KW-0539">Nucleus</keyword>
<dbReference type="InterPro" id="IPR029169">
    <property type="entry name" value="PCNP"/>
</dbReference>
<dbReference type="OMA" id="PTISFGM"/>
<gene>
    <name evidence="12" type="primary">LOC103505175</name>
</gene>
<dbReference type="KEGG" id="dci:103505175"/>
<keyword evidence="11" id="KW-1185">Reference proteome</keyword>
<accession>A0A1S3CTX3</accession>
<keyword evidence="9" id="KW-0131">Cell cycle</keyword>
<dbReference type="AlphaFoldDB" id="A0A1S3CTX3"/>
<comment type="subcellular location">
    <subcellularLocation>
        <location evidence="2">Nucleus</location>
    </subcellularLocation>
</comment>
<feature type="compositionally biased region" description="Polar residues" evidence="10">
    <location>
        <begin position="104"/>
        <end position="114"/>
    </location>
</feature>
<feature type="compositionally biased region" description="Polar residues" evidence="10">
    <location>
        <begin position="53"/>
        <end position="74"/>
    </location>
</feature>
<dbReference type="Pfam" id="PF15473">
    <property type="entry name" value="PCNP"/>
    <property type="match status" value="1"/>
</dbReference>
<dbReference type="OrthoDB" id="10068198at2759"/>